<evidence type="ECO:0000313" key="1">
    <source>
        <dbReference type="EMBL" id="GCE16775.1"/>
    </source>
</evidence>
<dbReference type="Proteomes" id="UP000287188">
    <property type="component" value="Unassembled WGS sequence"/>
</dbReference>
<keyword evidence="2" id="KW-1185">Reference proteome</keyword>
<protein>
    <submittedName>
        <fullName evidence="1">Uncharacterized protein</fullName>
    </submittedName>
</protein>
<dbReference type="RefSeq" id="WP_126548604.1">
    <property type="nucleotide sequence ID" value="NZ_BIFS01000001.1"/>
</dbReference>
<accession>A0A402ACF9</accession>
<comment type="caution">
    <text evidence="1">The sequence shown here is derived from an EMBL/GenBank/DDBJ whole genome shotgun (WGS) entry which is preliminary data.</text>
</comment>
<dbReference type="AlphaFoldDB" id="A0A402ACF9"/>
<reference evidence="2" key="1">
    <citation type="submission" date="2018-12" db="EMBL/GenBank/DDBJ databases">
        <title>Tengunoibacter tsumagoiensis gen. nov., sp. nov., Dictyobacter kobayashii sp. nov., D. alpinus sp. nov., and D. joshuensis sp. nov. and description of Dictyobacteraceae fam. nov. within the order Ktedonobacterales isolated from Tengu-no-mugimeshi.</title>
        <authorList>
            <person name="Wang C.M."/>
            <person name="Zheng Y."/>
            <person name="Sakai Y."/>
            <person name="Toyoda A."/>
            <person name="Minakuchi Y."/>
            <person name="Abe K."/>
            <person name="Yokota A."/>
            <person name="Yabe S."/>
        </authorList>
    </citation>
    <scope>NUCLEOTIDE SEQUENCE [LARGE SCALE GENOMIC DNA]</scope>
    <source>
        <strain evidence="2">Uno11</strain>
    </source>
</reference>
<evidence type="ECO:0000313" key="2">
    <source>
        <dbReference type="Proteomes" id="UP000287188"/>
    </source>
</evidence>
<name>A0A402ACF9_9CHLR</name>
<gene>
    <name evidence="1" type="ORF">KDK_05750</name>
</gene>
<dbReference type="EMBL" id="BIFS01000001">
    <property type="protein sequence ID" value="GCE16775.1"/>
    <property type="molecule type" value="Genomic_DNA"/>
</dbReference>
<proteinExistence type="predicted"/>
<sequence length="225" mass="26471">MNYGEIIAYWFLRFNGFFPLNNFVLHLPQQHPIEGERRDQNGTADTDILAIRFPHVYEEIGGQPDDWSPIFAHWGFSLDKEITAFIIEIKTGDLSENAILQEAQRAFGDNRMYAAIRRTGIFPYDESMEAMKILKKQKIYVSHDKSKRIGKLFISKEATVGRRNTEISLLLDRYAFHITLTDCEEFIVERLRKYQRRKNNDRMFFPDELIQYLAWKINTAHSGEV</sequence>
<dbReference type="OrthoDB" id="3078186at2"/>
<organism evidence="1 2">
    <name type="scientific">Dictyobacter kobayashii</name>
    <dbReference type="NCBI Taxonomy" id="2014872"/>
    <lineage>
        <taxon>Bacteria</taxon>
        <taxon>Bacillati</taxon>
        <taxon>Chloroflexota</taxon>
        <taxon>Ktedonobacteria</taxon>
        <taxon>Ktedonobacterales</taxon>
        <taxon>Dictyobacteraceae</taxon>
        <taxon>Dictyobacter</taxon>
    </lineage>
</organism>